<dbReference type="PRINTS" id="PR00315">
    <property type="entry name" value="ELONGATNFCT"/>
</dbReference>
<dbReference type="PROSITE" id="PS01176">
    <property type="entry name" value="IF2"/>
    <property type="match status" value="1"/>
</dbReference>
<dbReference type="SUPFAM" id="SSF52540">
    <property type="entry name" value="P-loop containing nucleoside triphosphate hydrolases"/>
    <property type="match status" value="1"/>
</dbReference>
<evidence type="ECO:0000256" key="4">
    <source>
        <dbReference type="ARBA" id="ARBA00022741"/>
    </source>
</evidence>
<feature type="binding site" evidence="8">
    <location>
        <begin position="560"/>
        <end position="567"/>
    </location>
    <ligand>
        <name>GTP</name>
        <dbReference type="ChEBI" id="CHEBI:37565"/>
    </ligand>
</feature>
<dbReference type="InterPro" id="IPR053905">
    <property type="entry name" value="EF-G-like_DII"/>
</dbReference>
<evidence type="ECO:0000256" key="3">
    <source>
        <dbReference type="ARBA" id="ARBA00022540"/>
    </source>
</evidence>
<keyword evidence="13" id="KW-1185">Reference proteome</keyword>
<sequence length="1057" mass="114074">MNNGKVRIYELSKELNLDNKELLAICDQLDIAVKSHSSTISETEAEQIRTAAEKLAATNVMPKKELTTSHKANSPQIGGPSRPTAPHKQQILEIRKPKILRNTNSNAQEASVAINTEFASSEANPPSPPRPFATPVSSSMKPTAPTRPVPRNQSETAQKPPVTEAEQPLDRTPTPEKTAAEKPEKTAAPRPKPEKPQRPQLVAPPARPLTETGTTDEEPLVEMGEPIEAPSLSQSQKPILKRDRDQVKPKVARPTSDRPPSDQPASDAPRPAGRPTPAPVRPEQKGSRPSAPIPGGDPQRPRPVRPGEKPIASPVATPPRGLAGVSAKQDSLDDDPVPPDLLDLKRPTPPRLLKGGKKWQEEEIIDEVKEKAGKGVTKGKRVKPILDDEFEEDLLDDEDPDSLLTVQVSLSIARPPKPKASRPSSPTIAPTTSIPTARGSKKPGSRDRDRDREQKGGRQQEQKRDRPEKLVVTGPMTVQELAEALAIADTEIVKILFMKGMAVSITQNLDIPTITLIGTELEIPVETAELESEAIKVTEMIEAGDLENLVRRPPVVTIMGHVDHGKTTLLDSIRKTKVAAGEAGGITQHIGAYHVDVEHEGKMQQIVFLDTPGHEAFTAMRARGARVTDIAVLVVAADDGVRPQTIEAISHAQAAGVPIVVAINKIDKEGAQPERVKQELTQYGLTAEDWGGDTIMVPVSAIKGENLNTLLEMILIVDEVGELSANPNRTAKGTVIEAHLDKAKGAVATLLIQNGTLHVGDMLVAGSAFGKVRAMVDDRGARVEAASPSFAVEVLGLSDVPAAGDEFEVFGNEKQARALASDRADKQRQSRLLQGRVTLTTLSAQAKEGELKELNLILKGDVQGSIEAIVGSLKQIPQNEVQIRMLLAAPGEITETDIDLAAASNAVIIGFNTTYASGARQAADESGVDVREYNIIYKLLEDIQGALEGLLEPELVEEHLGIAEVRAVIAIGRGAVAGSYVQSGKLLRNSKIRVRRNNKVIYEGVLDSLKRMKDDVKEVNAGYECGIGIDKFNDWAVSDSIDSYQMVTKRRTLTSTR</sequence>
<dbReference type="PANTHER" id="PTHR43381">
    <property type="entry name" value="TRANSLATION INITIATION FACTOR IF-2-RELATED"/>
    <property type="match status" value="1"/>
</dbReference>
<dbReference type="InterPro" id="IPR006847">
    <property type="entry name" value="IF2_N"/>
</dbReference>
<name>A0ABR8GMY2_9CYAN</name>
<gene>
    <name evidence="8 12" type="primary">infB</name>
    <name evidence="12" type="ORF">H6G81_08445</name>
</gene>
<feature type="compositionally biased region" description="Low complexity" evidence="10">
    <location>
        <begin position="421"/>
        <end position="438"/>
    </location>
</feature>
<dbReference type="Proteomes" id="UP000660380">
    <property type="component" value="Unassembled WGS sequence"/>
</dbReference>
<dbReference type="NCBIfam" id="TIGR00487">
    <property type="entry name" value="IF-2"/>
    <property type="match status" value="1"/>
</dbReference>
<evidence type="ECO:0000256" key="7">
    <source>
        <dbReference type="ARBA" id="ARBA00025162"/>
    </source>
</evidence>
<dbReference type="Gene3D" id="3.40.50.10050">
    <property type="entry name" value="Translation initiation factor IF- 2, domain 3"/>
    <property type="match status" value="1"/>
</dbReference>
<comment type="function">
    <text evidence="7 8 9">One of the essential components for the initiation of protein synthesis. Protects formylmethionyl-tRNA from spontaneous hydrolysis and promotes its binding to the 30S ribosomal subunits. Also involved in the hydrolysis of GTP during the formation of the 70S ribosomal complex.</text>
</comment>
<dbReference type="InterPro" id="IPR027417">
    <property type="entry name" value="P-loop_NTPase"/>
</dbReference>
<dbReference type="CDD" id="cd03702">
    <property type="entry name" value="IF2_mtIF2_II"/>
    <property type="match status" value="1"/>
</dbReference>
<feature type="region of interest" description="Disordered" evidence="10">
    <location>
        <begin position="61"/>
        <end position="88"/>
    </location>
</feature>
<comment type="similarity">
    <text evidence="1 8 9">Belongs to the TRAFAC class translation factor GTPase superfamily. Classic translation factor GTPase family. IF-2 subfamily.</text>
</comment>
<evidence type="ECO:0000256" key="5">
    <source>
        <dbReference type="ARBA" id="ARBA00022917"/>
    </source>
</evidence>
<feature type="region of interest" description="Disordered" evidence="10">
    <location>
        <begin position="118"/>
        <end position="362"/>
    </location>
</feature>
<feature type="region of interest" description="Disordered" evidence="10">
    <location>
        <begin position="367"/>
        <end position="386"/>
    </location>
</feature>
<keyword evidence="6 8" id="KW-0342">GTP-binding</keyword>
<dbReference type="InterPro" id="IPR000795">
    <property type="entry name" value="T_Tr_GTP-bd_dom"/>
</dbReference>
<dbReference type="SUPFAM" id="SSF50447">
    <property type="entry name" value="Translation proteins"/>
    <property type="match status" value="2"/>
</dbReference>
<dbReference type="Pfam" id="PF00009">
    <property type="entry name" value="GTP_EFTU"/>
    <property type="match status" value="1"/>
</dbReference>
<feature type="domain" description="Tr-type G" evidence="11">
    <location>
        <begin position="551"/>
        <end position="724"/>
    </location>
</feature>
<dbReference type="InterPro" id="IPR005225">
    <property type="entry name" value="Small_GTP-bd"/>
</dbReference>
<dbReference type="Pfam" id="PF04760">
    <property type="entry name" value="IF2_N"/>
    <property type="match status" value="2"/>
</dbReference>
<feature type="binding site" evidence="8">
    <location>
        <begin position="610"/>
        <end position="614"/>
    </location>
    <ligand>
        <name>GTP</name>
        <dbReference type="ChEBI" id="CHEBI:37565"/>
    </ligand>
</feature>
<dbReference type="SUPFAM" id="SSF52156">
    <property type="entry name" value="Initiation factor IF2/eIF5b, domain 3"/>
    <property type="match status" value="1"/>
</dbReference>
<dbReference type="RefSeq" id="WP_029634748.1">
    <property type="nucleotide sequence ID" value="NZ_JACJTA010000013.1"/>
</dbReference>
<dbReference type="InterPro" id="IPR009000">
    <property type="entry name" value="Transl_B-barrel_sf"/>
</dbReference>
<reference evidence="12 13" key="1">
    <citation type="journal article" date="2020" name="ISME J.">
        <title>Comparative genomics reveals insights into cyanobacterial evolution and habitat adaptation.</title>
        <authorList>
            <person name="Chen M.Y."/>
            <person name="Teng W.K."/>
            <person name="Zhao L."/>
            <person name="Hu C.X."/>
            <person name="Zhou Y.K."/>
            <person name="Han B.P."/>
            <person name="Song L.R."/>
            <person name="Shu W.S."/>
        </authorList>
    </citation>
    <scope>NUCLEOTIDE SEQUENCE [LARGE SCALE GENOMIC DNA]</scope>
    <source>
        <strain evidence="12 13">FACHB-248</strain>
    </source>
</reference>
<dbReference type="Pfam" id="PF22042">
    <property type="entry name" value="EF-G_D2"/>
    <property type="match status" value="1"/>
</dbReference>
<dbReference type="Pfam" id="PF11987">
    <property type="entry name" value="IF-2"/>
    <property type="match status" value="1"/>
</dbReference>
<proteinExistence type="inferred from homology"/>
<evidence type="ECO:0000256" key="8">
    <source>
        <dbReference type="HAMAP-Rule" id="MF_00100"/>
    </source>
</evidence>
<keyword evidence="5 8" id="KW-0648">Protein biosynthesis</keyword>
<dbReference type="Gene3D" id="3.40.50.300">
    <property type="entry name" value="P-loop containing nucleotide triphosphate hydrolases"/>
    <property type="match status" value="1"/>
</dbReference>
<comment type="subcellular location">
    <subcellularLocation>
        <location evidence="8">Cytoplasm</location>
    </subcellularLocation>
</comment>
<dbReference type="InterPro" id="IPR000178">
    <property type="entry name" value="TF_IF2_bacterial-like"/>
</dbReference>
<dbReference type="CDD" id="cd01887">
    <property type="entry name" value="IF2_eIF5B"/>
    <property type="match status" value="1"/>
</dbReference>
<keyword evidence="3 8" id="KW-0396">Initiation factor</keyword>
<dbReference type="InterPro" id="IPR023115">
    <property type="entry name" value="TIF_IF2_dom3"/>
</dbReference>
<dbReference type="EMBL" id="JACJTA010000013">
    <property type="protein sequence ID" value="MBD2604559.1"/>
    <property type="molecule type" value="Genomic_DNA"/>
</dbReference>
<dbReference type="CDD" id="cd03692">
    <property type="entry name" value="mtIF2_IVc"/>
    <property type="match status" value="1"/>
</dbReference>
<evidence type="ECO:0000256" key="9">
    <source>
        <dbReference type="RuleBase" id="RU000644"/>
    </source>
</evidence>
<keyword evidence="4 8" id="KW-0547">Nucleotide-binding</keyword>
<feature type="region of interest" description="Disordered" evidence="10">
    <location>
        <begin position="414"/>
        <end position="472"/>
    </location>
</feature>
<feature type="compositionally biased region" description="Basic and acidic residues" evidence="10">
    <location>
        <begin position="178"/>
        <end position="197"/>
    </location>
</feature>
<dbReference type="PROSITE" id="PS51722">
    <property type="entry name" value="G_TR_2"/>
    <property type="match status" value="1"/>
</dbReference>
<dbReference type="InterPro" id="IPR015760">
    <property type="entry name" value="TIF_IF2"/>
</dbReference>
<dbReference type="NCBIfam" id="TIGR00231">
    <property type="entry name" value="small_GTP"/>
    <property type="match status" value="1"/>
</dbReference>
<comment type="caution">
    <text evidence="8">Lacks conserved residue(s) required for the propagation of feature annotation.</text>
</comment>
<evidence type="ECO:0000256" key="2">
    <source>
        <dbReference type="ARBA" id="ARBA00020675"/>
    </source>
</evidence>
<protein>
    <recommendedName>
        <fullName evidence="2 8">Translation initiation factor IF-2</fullName>
    </recommendedName>
</protein>
<dbReference type="Gene3D" id="1.10.10.2480">
    <property type="match status" value="1"/>
</dbReference>
<evidence type="ECO:0000256" key="10">
    <source>
        <dbReference type="SAM" id="MobiDB-lite"/>
    </source>
</evidence>
<evidence type="ECO:0000313" key="12">
    <source>
        <dbReference type="EMBL" id="MBD2604559.1"/>
    </source>
</evidence>
<dbReference type="InterPro" id="IPR036925">
    <property type="entry name" value="TIF_IF2_dom3_sf"/>
</dbReference>
<dbReference type="Gene3D" id="2.40.30.10">
    <property type="entry name" value="Translation factors"/>
    <property type="match status" value="2"/>
</dbReference>
<evidence type="ECO:0000259" key="11">
    <source>
        <dbReference type="PROSITE" id="PS51722"/>
    </source>
</evidence>
<feature type="binding site" evidence="8">
    <location>
        <begin position="664"/>
        <end position="667"/>
    </location>
    <ligand>
        <name>GTP</name>
        <dbReference type="ChEBI" id="CHEBI:37565"/>
    </ligand>
</feature>
<evidence type="ECO:0000313" key="13">
    <source>
        <dbReference type="Proteomes" id="UP000660380"/>
    </source>
</evidence>
<dbReference type="PANTHER" id="PTHR43381:SF5">
    <property type="entry name" value="TR-TYPE G DOMAIN-CONTAINING PROTEIN"/>
    <property type="match status" value="1"/>
</dbReference>
<keyword evidence="8" id="KW-0963">Cytoplasm</keyword>
<dbReference type="HAMAP" id="MF_00100_B">
    <property type="entry name" value="IF_2_B"/>
    <property type="match status" value="1"/>
</dbReference>
<evidence type="ECO:0000256" key="6">
    <source>
        <dbReference type="ARBA" id="ARBA00023134"/>
    </source>
</evidence>
<accession>A0ABR8GMY2</accession>
<dbReference type="GO" id="GO:0003743">
    <property type="term" value="F:translation initiation factor activity"/>
    <property type="evidence" value="ECO:0007669"/>
    <property type="project" value="UniProtKB-KW"/>
</dbReference>
<feature type="compositionally biased region" description="Basic and acidic residues" evidence="10">
    <location>
        <begin position="444"/>
        <end position="469"/>
    </location>
</feature>
<evidence type="ECO:0000256" key="1">
    <source>
        <dbReference type="ARBA" id="ARBA00007733"/>
    </source>
</evidence>
<comment type="caution">
    <text evidence="12">The sequence shown here is derived from an EMBL/GenBank/DDBJ whole genome shotgun (WGS) entry which is preliminary data.</text>
</comment>
<organism evidence="12 13">
    <name type="scientific">Scytonema hofmannii FACHB-248</name>
    <dbReference type="NCBI Taxonomy" id="1842502"/>
    <lineage>
        <taxon>Bacteria</taxon>
        <taxon>Bacillati</taxon>
        <taxon>Cyanobacteriota</taxon>
        <taxon>Cyanophyceae</taxon>
        <taxon>Nostocales</taxon>
        <taxon>Scytonemataceae</taxon>
        <taxon>Scytonema</taxon>
    </lineage>
</organism>
<dbReference type="InterPro" id="IPR044145">
    <property type="entry name" value="IF2_II"/>
</dbReference>